<dbReference type="Pfam" id="PF13304">
    <property type="entry name" value="AAA_21"/>
    <property type="match status" value="1"/>
</dbReference>
<evidence type="ECO:0000313" key="3">
    <source>
        <dbReference type="Proteomes" id="UP000004478"/>
    </source>
</evidence>
<dbReference type="AlphaFoldDB" id="K1LWU7"/>
<dbReference type="PANTHER" id="PTHR40396">
    <property type="entry name" value="ATPASE-LIKE PROTEIN"/>
    <property type="match status" value="1"/>
</dbReference>
<evidence type="ECO:0000313" key="2">
    <source>
        <dbReference type="EMBL" id="EKB48649.1"/>
    </source>
</evidence>
<evidence type="ECO:0000259" key="1">
    <source>
        <dbReference type="Pfam" id="PF13304"/>
    </source>
</evidence>
<keyword evidence="3" id="KW-1185">Reference proteome</keyword>
<feature type="domain" description="ATPase AAA-type core" evidence="1">
    <location>
        <begin position="50"/>
        <end position="353"/>
    </location>
</feature>
<comment type="caution">
    <text evidence="2">The sequence shown here is derived from an EMBL/GenBank/DDBJ whole genome shotgun (WGS) entry which is preliminary data.</text>
</comment>
<dbReference type="InterPro" id="IPR003959">
    <property type="entry name" value="ATPase_AAA_core"/>
</dbReference>
<dbReference type="Proteomes" id="UP000004478">
    <property type="component" value="Unassembled WGS sequence"/>
</dbReference>
<dbReference type="RefSeq" id="WP_009185762.1">
    <property type="nucleotide sequence ID" value="NZ_AMGM01000046.1"/>
</dbReference>
<dbReference type="PATRIC" id="fig|1225176.3.peg.2920"/>
<accession>K1LWU7</accession>
<dbReference type="OrthoDB" id="9809324at2"/>
<organism evidence="2 3">
    <name type="scientific">Cecembia lonarensis (strain CCUG 58316 / KCTC 22772 / LW9)</name>
    <dbReference type="NCBI Taxonomy" id="1225176"/>
    <lineage>
        <taxon>Bacteria</taxon>
        <taxon>Pseudomonadati</taxon>
        <taxon>Bacteroidota</taxon>
        <taxon>Cytophagia</taxon>
        <taxon>Cytophagales</taxon>
        <taxon>Cyclobacteriaceae</taxon>
        <taxon>Cecembia</taxon>
    </lineage>
</organism>
<dbReference type="PANTHER" id="PTHR40396:SF1">
    <property type="entry name" value="ATPASE AAA-TYPE CORE DOMAIN-CONTAINING PROTEIN"/>
    <property type="match status" value="1"/>
</dbReference>
<dbReference type="Gene3D" id="3.40.50.300">
    <property type="entry name" value="P-loop containing nucleotide triphosphate hydrolases"/>
    <property type="match status" value="1"/>
</dbReference>
<name>K1LWU7_CECL9</name>
<protein>
    <submittedName>
        <fullName evidence="2">Putative ATPase</fullName>
    </submittedName>
</protein>
<gene>
    <name evidence="2" type="ORF">B879_02740</name>
</gene>
<dbReference type="GO" id="GO:0016887">
    <property type="term" value="F:ATP hydrolysis activity"/>
    <property type="evidence" value="ECO:0007669"/>
    <property type="project" value="InterPro"/>
</dbReference>
<dbReference type="GO" id="GO:0005524">
    <property type="term" value="F:ATP binding"/>
    <property type="evidence" value="ECO:0007669"/>
    <property type="project" value="InterPro"/>
</dbReference>
<sequence length="418" mass="48732">MVLEIRLSNFFSIKDEIILDFRAANIKSANARALVDNVFQQGKTDVLKTMVMYGANASGKSNVIRAIRFCNTMVFRSHMHNENTIFNFKPFKFDGYTHKPSKYFIRFVSNGIEYEYAFALTTTQIIEESLHFYPKGRIKEIFTRNENLGKEKSEIYSFGDVIKRPMDVAENTSNKTLYISRASQMDREIPKEIFNYFHNTFILQYLGFGISTIEKLSQENKSVLIDALKIADSDIVDVKIRSLKEPGKNFNANLDTLTVTVEEVVQERLQITTYHKRDPQKPFDFLTEESQGTIKLFFIMLTIMDVVKNNKILLIDEIEESLHPKIIEYIFNFFRASESAQLLCTTHNTKFLDLKRMRKDQIYFVNKKDDASTDVYSLYDFSDFRDTMDLEKAYLQGRFDAVPIINDSLETIKEIFNE</sequence>
<proteinExistence type="predicted"/>
<dbReference type="EMBL" id="AMGM01000046">
    <property type="protein sequence ID" value="EKB48649.1"/>
    <property type="molecule type" value="Genomic_DNA"/>
</dbReference>
<dbReference type="InterPro" id="IPR027417">
    <property type="entry name" value="P-loop_NTPase"/>
</dbReference>
<dbReference type="SUPFAM" id="SSF52540">
    <property type="entry name" value="P-loop containing nucleoside triphosphate hydrolases"/>
    <property type="match status" value="1"/>
</dbReference>
<reference evidence="2 3" key="1">
    <citation type="journal article" date="2012" name="J. Bacteriol.">
        <title>Draft Genome Sequence of Cecembia lonarensis Strain LW9T, Isolated from Lonar Lake, a Haloalkaline Lake in India.</title>
        <authorList>
            <person name="Shivaji S."/>
            <person name="Ara S."/>
            <person name="Singh A."/>
            <person name="Pinnaka A.K."/>
        </authorList>
    </citation>
    <scope>NUCLEOTIDE SEQUENCE [LARGE SCALE GENOMIC DNA]</scope>
    <source>
        <strain evidence="2 3">LW9</strain>
    </source>
</reference>